<evidence type="ECO:0000256" key="5">
    <source>
        <dbReference type="ARBA" id="ARBA00022857"/>
    </source>
</evidence>
<dbReference type="EMBL" id="MAVT02001026">
    <property type="protein sequence ID" value="POS72321.1"/>
    <property type="molecule type" value="Genomic_DNA"/>
</dbReference>
<dbReference type="Gene3D" id="3.50.50.60">
    <property type="entry name" value="FAD/NAD(P)-binding domain"/>
    <property type="match status" value="2"/>
</dbReference>
<dbReference type="GO" id="GO:0050661">
    <property type="term" value="F:NADP binding"/>
    <property type="evidence" value="ECO:0007669"/>
    <property type="project" value="InterPro"/>
</dbReference>
<dbReference type="InterPro" id="IPR036188">
    <property type="entry name" value="FAD/NAD-bd_sf"/>
</dbReference>
<dbReference type="GO" id="GO:0050660">
    <property type="term" value="F:flavin adenine dinucleotide binding"/>
    <property type="evidence" value="ECO:0007669"/>
    <property type="project" value="InterPro"/>
</dbReference>
<evidence type="ECO:0000256" key="6">
    <source>
        <dbReference type="ARBA" id="ARBA00023002"/>
    </source>
</evidence>
<comment type="cofactor">
    <cofactor evidence="1">
        <name>FAD</name>
        <dbReference type="ChEBI" id="CHEBI:57692"/>
    </cofactor>
</comment>
<comment type="similarity">
    <text evidence="2">Belongs to the FAD-binding monooxygenase family.</text>
</comment>
<dbReference type="OrthoDB" id="66881at2759"/>
<evidence type="ECO:0000256" key="7">
    <source>
        <dbReference type="ARBA" id="ARBA00023033"/>
    </source>
</evidence>
<evidence type="ECO:0000313" key="8">
    <source>
        <dbReference type="EMBL" id="POS72321.1"/>
    </source>
</evidence>
<dbReference type="PANTHER" id="PTHR43098:SF3">
    <property type="entry name" value="L-ORNITHINE N(5)-MONOOXYGENASE-RELATED"/>
    <property type="match status" value="1"/>
</dbReference>
<dbReference type="PRINTS" id="PR00411">
    <property type="entry name" value="PNDRDTASEI"/>
</dbReference>
<keyword evidence="4" id="KW-0274">FAD</keyword>
<proteinExistence type="inferred from homology"/>
<dbReference type="Pfam" id="PF00743">
    <property type="entry name" value="FMO-like"/>
    <property type="match status" value="1"/>
</dbReference>
<keyword evidence="7" id="KW-0503">Monooxygenase</keyword>
<sequence length="539" mass="61424">MSLGSPDATELDVLVVGAGFGGVYQLKHLREQGYKTKLLESGGNYGGVWYWNRYPGARVDSSIPHYEFDDPALWSTWTWKQRFPDSCELRAYFSHVAKVWDLEKDTEFNSLVKWARWDDSECLWTISTEQGTRYRARYFLLNTGFAAKRHIPDWKGIETFRGSLVHPSYWPQRGLDLKGKKVAIIGTGSTGVQLATELSSSVGELVVFQRTPNTALPMNQVNYKDGKQALEREAYPDLFKSRPLSFSGFSFSPVPHNTFDDSPEKRRAFYEALWGEGDFKFWLANYQDLLFVKDANDEAYSFWREKTRSRIHDPRVRNLLAPMEAPYSFGCKRISLEQGFFEIFNESHVHLVDVNSTPVEMFTEKGIKTSEKEWEFDCIICATGFDSLTGGLKQIDVKSVSGQPLAEYWKNRTRTYLGMAVSGYPNLFFTYGPHGPTAFCNGPTCAQMQGDWILGLLNRMKESGERKVLVEKSYEDEWCQTIQEVALKSLVPGTKSWYMGDNIPGKPREPLIYLGGVPSYYSTLNDVAAAGYPGFHFEK</sequence>
<dbReference type="InterPro" id="IPR020946">
    <property type="entry name" value="Flavin_mOase-like"/>
</dbReference>
<organism evidence="8 9">
    <name type="scientific">Diaporthe helianthi</name>
    <dbReference type="NCBI Taxonomy" id="158607"/>
    <lineage>
        <taxon>Eukaryota</taxon>
        <taxon>Fungi</taxon>
        <taxon>Dikarya</taxon>
        <taxon>Ascomycota</taxon>
        <taxon>Pezizomycotina</taxon>
        <taxon>Sordariomycetes</taxon>
        <taxon>Sordariomycetidae</taxon>
        <taxon>Diaporthales</taxon>
        <taxon>Diaporthaceae</taxon>
        <taxon>Diaporthe</taxon>
    </lineage>
</organism>
<dbReference type="GO" id="GO:0004499">
    <property type="term" value="F:N,N-dimethylaniline monooxygenase activity"/>
    <property type="evidence" value="ECO:0007669"/>
    <property type="project" value="InterPro"/>
</dbReference>
<gene>
    <name evidence="8" type="ORF">DHEL01_v209282</name>
</gene>
<dbReference type="InterPro" id="IPR050775">
    <property type="entry name" value="FAD-binding_Monooxygenases"/>
</dbReference>
<dbReference type="AlphaFoldDB" id="A0A2P5HQ18"/>
<keyword evidence="5" id="KW-0521">NADP</keyword>
<comment type="caution">
    <text evidence="8">The sequence shown here is derived from an EMBL/GenBank/DDBJ whole genome shotgun (WGS) entry which is preliminary data.</text>
</comment>
<evidence type="ECO:0000313" key="9">
    <source>
        <dbReference type="Proteomes" id="UP000094444"/>
    </source>
</evidence>
<dbReference type="Proteomes" id="UP000094444">
    <property type="component" value="Unassembled WGS sequence"/>
</dbReference>
<name>A0A2P5HQ18_DIAHE</name>
<evidence type="ECO:0000256" key="3">
    <source>
        <dbReference type="ARBA" id="ARBA00022630"/>
    </source>
</evidence>
<evidence type="ECO:0000256" key="1">
    <source>
        <dbReference type="ARBA" id="ARBA00001974"/>
    </source>
</evidence>
<reference evidence="8" key="1">
    <citation type="submission" date="2017-09" db="EMBL/GenBank/DDBJ databases">
        <title>Polyketide synthases of a Diaporthe helianthi virulent isolate.</title>
        <authorList>
            <person name="Baroncelli R."/>
        </authorList>
    </citation>
    <scope>NUCLEOTIDE SEQUENCE [LARGE SCALE GENOMIC DNA]</scope>
    <source>
        <strain evidence="8">7/96</strain>
    </source>
</reference>
<dbReference type="SUPFAM" id="SSF51905">
    <property type="entry name" value="FAD/NAD(P)-binding domain"/>
    <property type="match status" value="1"/>
</dbReference>
<keyword evidence="3" id="KW-0285">Flavoprotein</keyword>
<protein>
    <recommendedName>
        <fullName evidence="10">Cyclopentanone 1,2-monooxygenase</fullName>
    </recommendedName>
</protein>
<keyword evidence="6" id="KW-0560">Oxidoreductase</keyword>
<evidence type="ECO:0000256" key="4">
    <source>
        <dbReference type="ARBA" id="ARBA00022827"/>
    </source>
</evidence>
<dbReference type="STRING" id="158607.A0A2P5HQ18"/>
<evidence type="ECO:0008006" key="10">
    <source>
        <dbReference type="Google" id="ProtNLM"/>
    </source>
</evidence>
<keyword evidence="9" id="KW-1185">Reference proteome</keyword>
<accession>A0A2P5HQ18</accession>
<evidence type="ECO:0000256" key="2">
    <source>
        <dbReference type="ARBA" id="ARBA00010139"/>
    </source>
</evidence>
<dbReference type="InParanoid" id="A0A2P5HQ18"/>
<dbReference type="PANTHER" id="PTHR43098">
    <property type="entry name" value="L-ORNITHINE N(5)-MONOOXYGENASE-RELATED"/>
    <property type="match status" value="1"/>
</dbReference>